<name>A0A9X2E8B9_9NOCA</name>
<feature type="domain" description="Exonuclease" evidence="4">
    <location>
        <begin position="5"/>
        <end position="182"/>
    </location>
</feature>
<dbReference type="InterPro" id="IPR036397">
    <property type="entry name" value="RNaseH_sf"/>
</dbReference>
<dbReference type="EMBL" id="JAMRXG010000003">
    <property type="protein sequence ID" value="MCM6773323.1"/>
    <property type="molecule type" value="Genomic_DNA"/>
</dbReference>
<dbReference type="InterPro" id="IPR013520">
    <property type="entry name" value="Ribonucl_H"/>
</dbReference>
<keyword evidence="3 5" id="KW-0269">Exonuclease</keyword>
<reference evidence="5" key="1">
    <citation type="submission" date="2022-06" db="EMBL/GenBank/DDBJ databases">
        <title>Novel species in genus nocardia.</title>
        <authorList>
            <person name="Li F."/>
        </authorList>
    </citation>
    <scope>NUCLEOTIDE SEQUENCE</scope>
    <source>
        <strain evidence="5">CDC141</strain>
    </source>
</reference>
<dbReference type="Gene3D" id="3.30.420.10">
    <property type="entry name" value="Ribonuclease H-like superfamily/Ribonuclease H"/>
    <property type="match status" value="1"/>
</dbReference>
<evidence type="ECO:0000259" key="4">
    <source>
        <dbReference type="SMART" id="SM00479"/>
    </source>
</evidence>
<proteinExistence type="predicted"/>
<dbReference type="Pfam" id="PF00929">
    <property type="entry name" value="RNase_T"/>
    <property type="match status" value="1"/>
</dbReference>
<dbReference type="GO" id="GO:0003676">
    <property type="term" value="F:nucleic acid binding"/>
    <property type="evidence" value="ECO:0007669"/>
    <property type="project" value="InterPro"/>
</dbReference>
<protein>
    <submittedName>
        <fullName evidence="5">Exonuclease domain-containing protein</fullName>
    </submittedName>
</protein>
<evidence type="ECO:0000256" key="2">
    <source>
        <dbReference type="ARBA" id="ARBA00022801"/>
    </source>
</evidence>
<dbReference type="RefSeq" id="WP_251910389.1">
    <property type="nucleotide sequence ID" value="NZ_JAMRXG010000003.1"/>
</dbReference>
<accession>A0A9X2E8B9</accession>
<evidence type="ECO:0000256" key="3">
    <source>
        <dbReference type="ARBA" id="ARBA00022839"/>
    </source>
</evidence>
<keyword evidence="1" id="KW-0540">Nuclease</keyword>
<dbReference type="CDD" id="cd06133">
    <property type="entry name" value="ERI-1_3'hExo_like"/>
    <property type="match status" value="1"/>
</dbReference>
<dbReference type="AlphaFoldDB" id="A0A9X2E8B9"/>
<dbReference type="SUPFAM" id="SSF53098">
    <property type="entry name" value="Ribonuclease H-like"/>
    <property type="match status" value="1"/>
</dbReference>
<evidence type="ECO:0000313" key="5">
    <source>
        <dbReference type="EMBL" id="MCM6773323.1"/>
    </source>
</evidence>
<dbReference type="GO" id="GO:0000175">
    <property type="term" value="F:3'-5'-RNA exonuclease activity"/>
    <property type="evidence" value="ECO:0007669"/>
    <property type="project" value="InterPro"/>
</dbReference>
<evidence type="ECO:0000313" key="6">
    <source>
        <dbReference type="Proteomes" id="UP001139157"/>
    </source>
</evidence>
<organism evidence="5 6">
    <name type="scientific">Nocardia pulmonis</name>
    <dbReference type="NCBI Taxonomy" id="2951408"/>
    <lineage>
        <taxon>Bacteria</taxon>
        <taxon>Bacillati</taxon>
        <taxon>Actinomycetota</taxon>
        <taxon>Actinomycetes</taxon>
        <taxon>Mycobacteriales</taxon>
        <taxon>Nocardiaceae</taxon>
        <taxon>Nocardia</taxon>
    </lineage>
</organism>
<keyword evidence="6" id="KW-1185">Reference proteome</keyword>
<dbReference type="InterPro" id="IPR051274">
    <property type="entry name" value="3-5_Exoribonuclease"/>
</dbReference>
<dbReference type="PANTHER" id="PTHR23044">
    <property type="entry name" value="3'-5' EXONUCLEASE ERI1-RELATED"/>
    <property type="match status" value="1"/>
</dbReference>
<dbReference type="SMART" id="SM00479">
    <property type="entry name" value="EXOIII"/>
    <property type="match status" value="1"/>
</dbReference>
<dbReference type="Proteomes" id="UP001139157">
    <property type="component" value="Unassembled WGS sequence"/>
</dbReference>
<sequence>MDERYLNVVDVEATCWEGAVPPGQVSEIIEIGLCVVDLQALERVGRRSIVVRPVRSVVSEFCTELTTLTQEQVDSGAEFAAACELLRSEHGAAARAWASWRDDDRRQFERQCAATGVPYPFGVRHINAKRVFSESLGTAKRYGMAEALRVREMALEGTHHRGGDDAWNIANLVVDTIRRGAWPDQESVDWRWTAS</sequence>
<comment type="caution">
    <text evidence="5">The sequence shown here is derived from an EMBL/GenBank/DDBJ whole genome shotgun (WGS) entry which is preliminary data.</text>
</comment>
<keyword evidence="2" id="KW-0378">Hydrolase</keyword>
<gene>
    <name evidence="5" type="ORF">NDR86_07550</name>
</gene>
<dbReference type="PANTHER" id="PTHR23044:SF61">
    <property type="entry name" value="3'-5' EXORIBONUCLEASE 1-RELATED"/>
    <property type="match status" value="1"/>
</dbReference>
<dbReference type="InterPro" id="IPR047201">
    <property type="entry name" value="ERI-1_3'hExo-like"/>
</dbReference>
<dbReference type="InterPro" id="IPR012337">
    <property type="entry name" value="RNaseH-like_sf"/>
</dbReference>
<evidence type="ECO:0000256" key="1">
    <source>
        <dbReference type="ARBA" id="ARBA00022722"/>
    </source>
</evidence>